<evidence type="ECO:0000256" key="1">
    <source>
        <dbReference type="SAM" id="MobiDB-lite"/>
    </source>
</evidence>
<reference evidence="2 3" key="1">
    <citation type="submission" date="2016-12" db="EMBL/GenBank/DDBJ databases">
        <title>The new phylogeny of genus Mycobacterium.</title>
        <authorList>
            <person name="Tortoli E."/>
            <person name="Trovato A."/>
            <person name="Cirillo D.M."/>
        </authorList>
    </citation>
    <scope>NUCLEOTIDE SEQUENCE [LARGE SCALE GENOMIC DNA]</scope>
    <source>
        <strain evidence="2 3">DSM 45130</strain>
    </source>
</reference>
<dbReference type="EMBL" id="MVHS01000004">
    <property type="protein sequence ID" value="ORA73382.1"/>
    <property type="molecule type" value="Genomic_DNA"/>
</dbReference>
<dbReference type="AlphaFoldDB" id="A0A1X0DMJ2"/>
<sequence>MKFGSCTATVTDPAGTVDVNIALAWRSPQEPTPAEESWVKHRVIDGVEVTSASLWDQPNLPPRDQVVSASCQFIARYPDGAALMVLASFPPAADGCAIAEAVVTTAIAEYPKRPGWASSKFPTTTLTGTDPCAPVRSLETGHRVDWSSGTTVTSCYFTLDDHPMSVSLAHEPADHPSTRDNPDLGGHQLLGDPAAGQVAVVVGPQFTVGARALLPAVEVSDVDEDTARTMLVARAVADHY</sequence>
<comment type="caution">
    <text evidence="2">The sequence shown here is derived from an EMBL/GenBank/DDBJ whole genome shotgun (WGS) entry which is preliminary data.</text>
</comment>
<feature type="region of interest" description="Disordered" evidence="1">
    <location>
        <begin position="171"/>
        <end position="190"/>
    </location>
</feature>
<name>A0A1X0DMJ2_9MYCO</name>
<feature type="compositionally biased region" description="Basic and acidic residues" evidence="1">
    <location>
        <begin position="171"/>
        <end position="182"/>
    </location>
</feature>
<evidence type="ECO:0000313" key="3">
    <source>
        <dbReference type="Proteomes" id="UP000192801"/>
    </source>
</evidence>
<dbReference type="Proteomes" id="UP000192801">
    <property type="component" value="Unassembled WGS sequence"/>
</dbReference>
<proteinExistence type="predicted"/>
<keyword evidence="3" id="KW-1185">Reference proteome</keyword>
<protein>
    <submittedName>
        <fullName evidence="2">Uncharacterized protein</fullName>
    </submittedName>
</protein>
<gene>
    <name evidence="2" type="ORF">BST26_03025</name>
</gene>
<accession>A0A1X0DMJ2</accession>
<organism evidence="2 3">
    <name type="scientific">Mycolicibacterium insubricum</name>
    <dbReference type="NCBI Taxonomy" id="444597"/>
    <lineage>
        <taxon>Bacteria</taxon>
        <taxon>Bacillati</taxon>
        <taxon>Actinomycetota</taxon>
        <taxon>Actinomycetes</taxon>
        <taxon>Mycobacteriales</taxon>
        <taxon>Mycobacteriaceae</taxon>
        <taxon>Mycolicibacterium</taxon>
    </lineage>
</organism>
<evidence type="ECO:0000313" key="2">
    <source>
        <dbReference type="EMBL" id="ORA73382.1"/>
    </source>
</evidence>